<comment type="caution">
    <text evidence="1">The sequence shown here is derived from an EMBL/GenBank/DDBJ whole genome shotgun (WGS) entry which is preliminary data.</text>
</comment>
<dbReference type="EMBL" id="JAVRHL010000002">
    <property type="protein sequence ID" value="MDT0682605.1"/>
    <property type="molecule type" value="Genomic_DNA"/>
</dbReference>
<sequence>MALLAANISADGTVEKRVLDRVAEACLAAESDRPVIAMIHGYRFSPTSPEHSPHRHIFSLSPKRSPRALSWPASLGADRPGGPLALAIGWEARGAFGGAYAQAEAAGLGLSRILRRVAQTRDRGSGGTRLLAHSLGARVALESLPHLPPGAVSGAVLLAPAETRAAANAALARAQAPPPILSVRSRENLFFDLLMERALAPIGFGARSLGRGPLRREADWIDLAIDDAPTLAALATLGHEIAPPAHLVCHWSVYLRARLFDFYRDILTGALPLPQLASALPDPATPSSALRALSVRLPLPFGAGQPS</sequence>
<evidence type="ECO:0000313" key="1">
    <source>
        <dbReference type="EMBL" id="MDT0682605.1"/>
    </source>
</evidence>
<keyword evidence="2" id="KW-1185">Reference proteome</keyword>
<name>A0ABU3DFY6_9RHOB</name>
<proteinExistence type="predicted"/>
<reference evidence="1 2" key="1">
    <citation type="submission" date="2023-09" db="EMBL/GenBank/DDBJ databases">
        <authorList>
            <person name="Rey-Velasco X."/>
        </authorList>
    </citation>
    <scope>NUCLEOTIDE SEQUENCE [LARGE SCALE GENOMIC DNA]</scope>
    <source>
        <strain evidence="1 2">F158</strain>
    </source>
</reference>
<organism evidence="1 2">
    <name type="scientific">Tropicimonas omnivorans</name>
    <dbReference type="NCBI Taxonomy" id="3075590"/>
    <lineage>
        <taxon>Bacteria</taxon>
        <taxon>Pseudomonadati</taxon>
        <taxon>Pseudomonadota</taxon>
        <taxon>Alphaproteobacteria</taxon>
        <taxon>Rhodobacterales</taxon>
        <taxon>Roseobacteraceae</taxon>
        <taxon>Tropicimonas</taxon>
    </lineage>
</organism>
<evidence type="ECO:0000313" key="2">
    <source>
        <dbReference type="Proteomes" id="UP001265259"/>
    </source>
</evidence>
<evidence type="ECO:0008006" key="3">
    <source>
        <dbReference type="Google" id="ProtNLM"/>
    </source>
</evidence>
<dbReference type="SUPFAM" id="SSF53474">
    <property type="entry name" value="alpha/beta-Hydrolases"/>
    <property type="match status" value="1"/>
</dbReference>
<protein>
    <recommendedName>
        <fullName evidence="3">Alpha/beta hydrolase</fullName>
    </recommendedName>
</protein>
<dbReference type="RefSeq" id="WP_311690346.1">
    <property type="nucleotide sequence ID" value="NZ_JAVRHL010000002.1"/>
</dbReference>
<gene>
    <name evidence="1" type="ORF">RM543_07905</name>
</gene>
<accession>A0ABU3DFY6</accession>
<dbReference type="Proteomes" id="UP001265259">
    <property type="component" value="Unassembled WGS sequence"/>
</dbReference>
<dbReference type="InterPro" id="IPR029058">
    <property type="entry name" value="AB_hydrolase_fold"/>
</dbReference>
<dbReference type="Gene3D" id="3.40.50.1820">
    <property type="entry name" value="alpha/beta hydrolase"/>
    <property type="match status" value="1"/>
</dbReference>